<dbReference type="PANTHER" id="PTHR33048">
    <property type="entry name" value="PTH11-LIKE INTEGRAL MEMBRANE PROTEIN (AFU_ORTHOLOGUE AFUA_5G11245)"/>
    <property type="match status" value="1"/>
</dbReference>
<dbReference type="Pfam" id="PF20684">
    <property type="entry name" value="Fung_rhodopsin"/>
    <property type="match status" value="1"/>
</dbReference>
<dbReference type="Proteomes" id="UP000192596">
    <property type="component" value="Unassembled WGS sequence"/>
</dbReference>
<evidence type="ECO:0000256" key="4">
    <source>
        <dbReference type="ARBA" id="ARBA00023136"/>
    </source>
</evidence>
<gene>
    <name evidence="9" type="ORF">B0A48_16452</name>
</gene>
<sequence>MPKYSTLRTQRSHSSDKEVYWVMPMARTKYGIPTSLTEDDEELARLNLGGLQDNIMPENPTADDVWALRARLRVENRYNVTQDINIVWIPALSTSEVIDLVSESEDEDQPNKYGWTVRTMDARRCDPTNGGPGTHVDQSGTPGKAKYCLATKAGQNIVADQSPAIRGQLEEHLFNIRGVHKWLRFKQADTMDWHNTNHIKKLNDFRTQNFRRGIYELTTRADRESYISDETKWLTDEVRKDLSRGLQSVKDLMREFNAKFHASREENGMGIKRSRVLTKLRAEALPSDGSQGNGSKKRRIDSPKRLNEKLKVKGSLTHVVRDAVTSVKETLSRRSLRSGTSRESAAEPGQARARVHDGQDQSGSDEYMNDGRDLGDSSSLGLDDALIGFAWLGSIALTTFTLLETQHWGADRHVWDVPPQLWPVAARGAWALEVIYLVTTCCIKVSILLFYRRLTAGTYARRWKIATIVAIVFTVIYAVAFLILLMNACKPLDAYWDSLSFFYDKPYTCIHSDLINPINGALAAFGDAYAVILPILMLRHFGAPRRQKIALNIIFALGLITVCTASVRTYYFTRVGMEWDATWLGFDTLVWTQLEVQLAMICASAPALRVLVRRYLSDPFQRTFNSSARAESAAAIHPKSPNVTITSDGQSCRDPESPASNESQMRHLPSIQEIENSHTAPLPAVPVSVVRSAEDYEMYAMQNLEKNRPLARGPSLRFVAPSTNNFRTSVEAAWPVPPGSGLPPEQPHAR</sequence>
<name>A0A1V8SEK7_9PEZI</name>
<proteinExistence type="inferred from homology"/>
<feature type="region of interest" description="Disordered" evidence="6">
    <location>
        <begin position="731"/>
        <end position="750"/>
    </location>
</feature>
<dbReference type="EMBL" id="NAJO01000052">
    <property type="protein sequence ID" value="OQN97588.1"/>
    <property type="molecule type" value="Genomic_DNA"/>
</dbReference>
<evidence type="ECO:0000256" key="5">
    <source>
        <dbReference type="ARBA" id="ARBA00038359"/>
    </source>
</evidence>
<evidence type="ECO:0000256" key="7">
    <source>
        <dbReference type="SAM" id="Phobius"/>
    </source>
</evidence>
<accession>A0A1V8SEK7</accession>
<dbReference type="GO" id="GO:0016020">
    <property type="term" value="C:membrane"/>
    <property type="evidence" value="ECO:0007669"/>
    <property type="project" value="UniProtKB-SubCell"/>
</dbReference>
<dbReference type="InParanoid" id="A0A1V8SEK7"/>
<evidence type="ECO:0000313" key="10">
    <source>
        <dbReference type="Proteomes" id="UP000192596"/>
    </source>
</evidence>
<evidence type="ECO:0000259" key="8">
    <source>
        <dbReference type="Pfam" id="PF20684"/>
    </source>
</evidence>
<feature type="transmembrane region" description="Helical" evidence="7">
    <location>
        <begin position="550"/>
        <end position="571"/>
    </location>
</feature>
<organism evidence="9 10">
    <name type="scientific">Cryoendolithus antarcticus</name>
    <dbReference type="NCBI Taxonomy" id="1507870"/>
    <lineage>
        <taxon>Eukaryota</taxon>
        <taxon>Fungi</taxon>
        <taxon>Dikarya</taxon>
        <taxon>Ascomycota</taxon>
        <taxon>Pezizomycotina</taxon>
        <taxon>Dothideomycetes</taxon>
        <taxon>Dothideomycetidae</taxon>
        <taxon>Cladosporiales</taxon>
        <taxon>Cladosporiaceae</taxon>
        <taxon>Cryoendolithus</taxon>
    </lineage>
</organism>
<feature type="compositionally biased region" description="Polar residues" evidence="6">
    <location>
        <begin position="641"/>
        <end position="650"/>
    </location>
</feature>
<evidence type="ECO:0000313" key="9">
    <source>
        <dbReference type="EMBL" id="OQN97588.1"/>
    </source>
</evidence>
<keyword evidence="10" id="KW-1185">Reference proteome</keyword>
<comment type="subcellular location">
    <subcellularLocation>
        <location evidence="1">Membrane</location>
        <topology evidence="1">Multi-pass membrane protein</topology>
    </subcellularLocation>
</comment>
<keyword evidence="3 7" id="KW-1133">Transmembrane helix</keyword>
<feature type="transmembrane region" description="Helical" evidence="7">
    <location>
        <begin position="520"/>
        <end position="538"/>
    </location>
</feature>
<dbReference type="InterPro" id="IPR049326">
    <property type="entry name" value="Rhodopsin_dom_fungi"/>
</dbReference>
<comment type="caution">
    <text evidence="9">The sequence shown here is derived from an EMBL/GenBank/DDBJ whole genome shotgun (WGS) entry which is preliminary data.</text>
</comment>
<feature type="compositionally biased region" description="Pro residues" evidence="6">
    <location>
        <begin position="735"/>
        <end position="750"/>
    </location>
</feature>
<feature type="region of interest" description="Disordered" evidence="6">
    <location>
        <begin position="283"/>
        <end position="307"/>
    </location>
</feature>
<feature type="region of interest" description="Disordered" evidence="6">
    <location>
        <begin position="638"/>
        <end position="665"/>
    </location>
</feature>
<evidence type="ECO:0000256" key="1">
    <source>
        <dbReference type="ARBA" id="ARBA00004141"/>
    </source>
</evidence>
<feature type="transmembrane region" description="Helical" evidence="7">
    <location>
        <begin position="429"/>
        <end position="451"/>
    </location>
</feature>
<dbReference type="AlphaFoldDB" id="A0A1V8SEK7"/>
<protein>
    <recommendedName>
        <fullName evidence="8">Rhodopsin domain-containing protein</fullName>
    </recommendedName>
</protein>
<keyword evidence="2 7" id="KW-0812">Transmembrane</keyword>
<evidence type="ECO:0000256" key="3">
    <source>
        <dbReference type="ARBA" id="ARBA00022989"/>
    </source>
</evidence>
<dbReference type="PANTHER" id="PTHR33048:SF129">
    <property type="entry name" value="INTEGRAL MEMBRANE PROTEIN-RELATED"/>
    <property type="match status" value="1"/>
</dbReference>
<evidence type="ECO:0000256" key="6">
    <source>
        <dbReference type="SAM" id="MobiDB-lite"/>
    </source>
</evidence>
<dbReference type="STRING" id="1507870.A0A1V8SEK7"/>
<reference evidence="10" key="1">
    <citation type="submission" date="2017-03" db="EMBL/GenBank/DDBJ databases">
        <title>Genomes of endolithic fungi from Antarctica.</title>
        <authorList>
            <person name="Coleine C."/>
            <person name="Masonjones S."/>
            <person name="Stajich J.E."/>
        </authorList>
    </citation>
    <scope>NUCLEOTIDE SEQUENCE [LARGE SCALE GENOMIC DNA]</scope>
    <source>
        <strain evidence="10">CCFEE 5527</strain>
    </source>
</reference>
<feature type="domain" description="Rhodopsin" evidence="8">
    <location>
        <begin position="378"/>
        <end position="614"/>
    </location>
</feature>
<dbReference type="InterPro" id="IPR052337">
    <property type="entry name" value="SAT4-like"/>
</dbReference>
<keyword evidence="4 7" id="KW-0472">Membrane</keyword>
<dbReference type="OrthoDB" id="4525788at2759"/>
<feature type="transmembrane region" description="Helical" evidence="7">
    <location>
        <begin position="463"/>
        <end position="486"/>
    </location>
</feature>
<evidence type="ECO:0000256" key="2">
    <source>
        <dbReference type="ARBA" id="ARBA00022692"/>
    </source>
</evidence>
<comment type="similarity">
    <text evidence="5">Belongs to the SAT4 family.</text>
</comment>
<feature type="region of interest" description="Disordered" evidence="6">
    <location>
        <begin position="330"/>
        <end position="370"/>
    </location>
</feature>